<dbReference type="PANTHER" id="PTHR22749">
    <property type="entry name" value="RIBOFLAVIN KINASE/FMN ADENYLYLTRANSFERASE"/>
    <property type="match status" value="1"/>
</dbReference>
<evidence type="ECO:0000256" key="10">
    <source>
        <dbReference type="ARBA" id="ARBA00022827"/>
    </source>
</evidence>
<evidence type="ECO:0000256" key="12">
    <source>
        <dbReference type="ARBA" id="ARBA00023268"/>
    </source>
</evidence>
<sequence length="344" mass="37570">MTNREIVAERRVSSLNRLTGNVIALGNFDGVHRGHQALLQAAHDLAIDMRLQYYVACFSPHPKHILQPSEGFFELSSLPQKEEHFQQLGAAGTLALPFDAAVSRMSPREFCDWLWETTKPRAITVGCDFHFGNRRAGGPAYLRDYGQRAGTLVKLIDPSRDREGEAFTSEQARTALSLGDIDRASDLLGYRYRVEAKVIHGAKLGRTLGFPTANMELARGSKLCAGIYAVKFKDGAGREHDGVASFGRRPTVTADGLSLLETYVFSYSGDLYGQTCTVTFVKYLRPELKFDGLPALVAQMKRDEADARVALAKASLNVSGEHCVAHPLGASGAGISYLSSGETR</sequence>
<dbReference type="NCBIfam" id="TIGR00083">
    <property type="entry name" value="ribF"/>
    <property type="match status" value="1"/>
</dbReference>
<dbReference type="InterPro" id="IPR023468">
    <property type="entry name" value="Riboflavin_kinase"/>
</dbReference>
<evidence type="ECO:0000256" key="8">
    <source>
        <dbReference type="ARBA" id="ARBA00022741"/>
    </source>
</evidence>
<dbReference type="Gene3D" id="3.40.50.620">
    <property type="entry name" value="HUPs"/>
    <property type="match status" value="1"/>
</dbReference>
<dbReference type="UniPathway" id="UPA00276">
    <property type="reaction ID" value="UER00406"/>
</dbReference>
<evidence type="ECO:0000256" key="11">
    <source>
        <dbReference type="ARBA" id="ARBA00022840"/>
    </source>
</evidence>
<evidence type="ECO:0000256" key="1">
    <source>
        <dbReference type="ARBA" id="ARBA00002121"/>
    </source>
</evidence>
<name>A0A3S0QLH7_9HYPH</name>
<dbReference type="AlphaFoldDB" id="A0A3S0QLH7"/>
<dbReference type="Proteomes" id="UP000278823">
    <property type="component" value="Unassembled WGS sequence"/>
</dbReference>
<evidence type="ECO:0000256" key="4">
    <source>
        <dbReference type="ARBA" id="ARBA00022630"/>
    </source>
</evidence>
<keyword evidence="10 15" id="KW-0274">FAD</keyword>
<keyword evidence="12" id="KW-0511">Multifunctional enzyme</keyword>
<evidence type="ECO:0000256" key="15">
    <source>
        <dbReference type="PIRNR" id="PIRNR004491"/>
    </source>
</evidence>
<protein>
    <recommendedName>
        <fullName evidence="15">Riboflavin biosynthesis protein</fullName>
    </recommendedName>
    <domain>
        <recommendedName>
            <fullName evidence="15">Riboflavin kinase</fullName>
            <ecNumber evidence="15">2.7.1.26</ecNumber>
        </recommendedName>
        <alternativeName>
            <fullName evidence="15">Flavokinase</fullName>
        </alternativeName>
    </domain>
    <domain>
        <recommendedName>
            <fullName evidence="15">FMN adenylyltransferase</fullName>
            <ecNumber evidence="15">2.7.7.2</ecNumber>
        </recommendedName>
        <alternativeName>
            <fullName evidence="15">FAD pyrophosphorylase</fullName>
        </alternativeName>
        <alternativeName>
            <fullName evidence="15">FAD synthase</fullName>
        </alternativeName>
    </domain>
</protein>
<accession>A0A3S0QLH7</accession>
<comment type="similarity">
    <text evidence="15">Belongs to the ribF family.</text>
</comment>
<evidence type="ECO:0000256" key="9">
    <source>
        <dbReference type="ARBA" id="ARBA00022777"/>
    </source>
</evidence>
<comment type="pathway">
    <text evidence="3 15">Cofactor biosynthesis; FMN biosynthesis; FMN from riboflavin (ATP route): step 1/1.</text>
</comment>
<keyword evidence="18" id="KW-1185">Reference proteome</keyword>
<dbReference type="RefSeq" id="WP_126924720.1">
    <property type="nucleotide sequence ID" value="NZ_ML133699.1"/>
</dbReference>
<comment type="caution">
    <text evidence="17">The sequence shown here is derived from an EMBL/GenBank/DDBJ whole genome shotgun (WGS) entry which is preliminary data.</text>
</comment>
<evidence type="ECO:0000256" key="6">
    <source>
        <dbReference type="ARBA" id="ARBA00022679"/>
    </source>
</evidence>
<dbReference type="EC" id="2.7.7.2" evidence="15"/>
<evidence type="ECO:0000256" key="14">
    <source>
        <dbReference type="ARBA" id="ARBA00049494"/>
    </source>
</evidence>
<keyword evidence="4 15" id="KW-0285">Flavoprotein</keyword>
<dbReference type="CDD" id="cd02064">
    <property type="entry name" value="FAD_synthetase_N"/>
    <property type="match status" value="1"/>
</dbReference>
<dbReference type="GO" id="GO:0009231">
    <property type="term" value="P:riboflavin biosynthetic process"/>
    <property type="evidence" value="ECO:0007669"/>
    <property type="project" value="InterPro"/>
</dbReference>
<dbReference type="GO" id="GO:0008531">
    <property type="term" value="F:riboflavin kinase activity"/>
    <property type="evidence" value="ECO:0007669"/>
    <property type="project" value="UniProtKB-UniRule"/>
</dbReference>
<evidence type="ECO:0000256" key="3">
    <source>
        <dbReference type="ARBA" id="ARBA00005201"/>
    </source>
</evidence>
<dbReference type="InterPro" id="IPR015864">
    <property type="entry name" value="FAD_synthase"/>
</dbReference>
<keyword evidence="6 15" id="KW-0808">Transferase</keyword>
<proteinExistence type="inferred from homology"/>
<dbReference type="SUPFAM" id="SSF82114">
    <property type="entry name" value="Riboflavin kinase-like"/>
    <property type="match status" value="1"/>
</dbReference>
<dbReference type="EMBL" id="RJTH01000015">
    <property type="protein sequence ID" value="RUM20499.1"/>
    <property type="molecule type" value="Genomic_DNA"/>
</dbReference>
<dbReference type="InterPro" id="IPR023465">
    <property type="entry name" value="Riboflavin_kinase_dom_sf"/>
</dbReference>
<dbReference type="InterPro" id="IPR015865">
    <property type="entry name" value="Riboflavin_kinase_bac/euk"/>
</dbReference>
<dbReference type="NCBIfam" id="NF004160">
    <property type="entry name" value="PRK05627.1-3"/>
    <property type="match status" value="1"/>
</dbReference>
<dbReference type="SMART" id="SM00904">
    <property type="entry name" value="Flavokinase"/>
    <property type="match status" value="1"/>
</dbReference>
<dbReference type="EC" id="2.7.1.26" evidence="15"/>
<dbReference type="InterPro" id="IPR002606">
    <property type="entry name" value="Riboflavin_kinase_bac"/>
</dbReference>
<keyword evidence="8 15" id="KW-0547">Nucleotide-binding</keyword>
<organism evidence="17 18">
    <name type="scientific">Rhizobium vallis</name>
    <dbReference type="NCBI Taxonomy" id="634290"/>
    <lineage>
        <taxon>Bacteria</taxon>
        <taxon>Pseudomonadati</taxon>
        <taxon>Pseudomonadota</taxon>
        <taxon>Alphaproteobacteria</taxon>
        <taxon>Hyphomicrobiales</taxon>
        <taxon>Rhizobiaceae</taxon>
        <taxon>Rhizobium/Agrobacterium group</taxon>
        <taxon>Rhizobium</taxon>
    </lineage>
</organism>
<feature type="domain" description="Riboflavin kinase" evidence="16">
    <location>
        <begin position="187"/>
        <end position="312"/>
    </location>
</feature>
<dbReference type="OrthoDB" id="9803667at2"/>
<comment type="function">
    <text evidence="1">Catalyzes the phosphorylation of riboflavin to FMN followed by the adenylation of FMN to FAD.</text>
</comment>
<comment type="catalytic activity">
    <reaction evidence="14 15">
        <text>FMN + ATP + H(+) = FAD + diphosphate</text>
        <dbReference type="Rhea" id="RHEA:17237"/>
        <dbReference type="ChEBI" id="CHEBI:15378"/>
        <dbReference type="ChEBI" id="CHEBI:30616"/>
        <dbReference type="ChEBI" id="CHEBI:33019"/>
        <dbReference type="ChEBI" id="CHEBI:57692"/>
        <dbReference type="ChEBI" id="CHEBI:58210"/>
        <dbReference type="EC" id="2.7.7.2"/>
    </reaction>
</comment>
<evidence type="ECO:0000313" key="18">
    <source>
        <dbReference type="Proteomes" id="UP000278823"/>
    </source>
</evidence>
<comment type="pathway">
    <text evidence="2 15">Cofactor biosynthesis; FAD biosynthesis; FAD from FMN: step 1/1.</text>
</comment>
<gene>
    <name evidence="17" type="ORF">EFQ99_29710</name>
</gene>
<dbReference type="Pfam" id="PF01687">
    <property type="entry name" value="Flavokinase"/>
    <property type="match status" value="1"/>
</dbReference>
<reference evidence="18" key="1">
    <citation type="submission" date="2018-11" db="EMBL/GenBank/DDBJ databases">
        <title>Rhizobium chutanense sp. nov., isolated from root nodules of Phaseolus vulgaris in China.</title>
        <authorList>
            <person name="Huo Y."/>
        </authorList>
    </citation>
    <scope>NUCLEOTIDE SEQUENCE [LARGE SCALE GENOMIC DNA]</scope>
    <source>
        <strain evidence="18">CCBAU 65647</strain>
    </source>
</reference>
<dbReference type="SUPFAM" id="SSF52374">
    <property type="entry name" value="Nucleotidylyl transferase"/>
    <property type="match status" value="1"/>
</dbReference>
<dbReference type="UniPathway" id="UPA00277">
    <property type="reaction ID" value="UER00407"/>
</dbReference>
<keyword evidence="5 15" id="KW-0288">FMN</keyword>
<evidence type="ECO:0000256" key="5">
    <source>
        <dbReference type="ARBA" id="ARBA00022643"/>
    </source>
</evidence>
<dbReference type="GO" id="GO:0003919">
    <property type="term" value="F:FMN adenylyltransferase activity"/>
    <property type="evidence" value="ECO:0007669"/>
    <property type="project" value="UniProtKB-UniRule"/>
</dbReference>
<evidence type="ECO:0000313" key="17">
    <source>
        <dbReference type="EMBL" id="RUM20499.1"/>
    </source>
</evidence>
<dbReference type="Pfam" id="PF06574">
    <property type="entry name" value="FAD_syn"/>
    <property type="match status" value="1"/>
</dbReference>
<dbReference type="GO" id="GO:0005524">
    <property type="term" value="F:ATP binding"/>
    <property type="evidence" value="ECO:0007669"/>
    <property type="project" value="UniProtKB-UniRule"/>
</dbReference>
<dbReference type="GO" id="GO:0009398">
    <property type="term" value="P:FMN biosynthetic process"/>
    <property type="evidence" value="ECO:0007669"/>
    <property type="project" value="UniProtKB-UniRule"/>
</dbReference>
<evidence type="ECO:0000256" key="13">
    <source>
        <dbReference type="ARBA" id="ARBA00047880"/>
    </source>
</evidence>
<keyword evidence="9 15" id="KW-0418">Kinase</keyword>
<evidence type="ECO:0000259" key="16">
    <source>
        <dbReference type="SMART" id="SM00904"/>
    </source>
</evidence>
<dbReference type="Gene3D" id="2.40.30.30">
    <property type="entry name" value="Riboflavin kinase-like"/>
    <property type="match status" value="1"/>
</dbReference>
<dbReference type="PANTHER" id="PTHR22749:SF6">
    <property type="entry name" value="RIBOFLAVIN KINASE"/>
    <property type="match status" value="1"/>
</dbReference>
<evidence type="ECO:0000256" key="2">
    <source>
        <dbReference type="ARBA" id="ARBA00004726"/>
    </source>
</evidence>
<evidence type="ECO:0000256" key="7">
    <source>
        <dbReference type="ARBA" id="ARBA00022695"/>
    </source>
</evidence>
<keyword evidence="11 15" id="KW-0067">ATP-binding</keyword>
<dbReference type="InterPro" id="IPR014729">
    <property type="entry name" value="Rossmann-like_a/b/a_fold"/>
</dbReference>
<dbReference type="GO" id="GO:0006747">
    <property type="term" value="P:FAD biosynthetic process"/>
    <property type="evidence" value="ECO:0007669"/>
    <property type="project" value="UniProtKB-UniRule"/>
</dbReference>
<keyword evidence="7 15" id="KW-0548">Nucleotidyltransferase</keyword>
<dbReference type="PIRSF" id="PIRSF004491">
    <property type="entry name" value="FAD_Synth"/>
    <property type="match status" value="1"/>
</dbReference>
<comment type="catalytic activity">
    <reaction evidence="13 15">
        <text>riboflavin + ATP = FMN + ADP + H(+)</text>
        <dbReference type="Rhea" id="RHEA:14357"/>
        <dbReference type="ChEBI" id="CHEBI:15378"/>
        <dbReference type="ChEBI" id="CHEBI:30616"/>
        <dbReference type="ChEBI" id="CHEBI:57986"/>
        <dbReference type="ChEBI" id="CHEBI:58210"/>
        <dbReference type="ChEBI" id="CHEBI:456216"/>
        <dbReference type="EC" id="2.7.1.26"/>
    </reaction>
</comment>